<dbReference type="InterPro" id="IPR011701">
    <property type="entry name" value="MFS"/>
</dbReference>
<name>J5QJ32_TRIAS</name>
<dbReference type="RefSeq" id="XP_014178813.1">
    <property type="nucleotide sequence ID" value="XM_014323338.1"/>
</dbReference>
<feature type="domain" description="Major facilitator superfamily (MFS) profile" evidence="8">
    <location>
        <begin position="64"/>
        <end position="563"/>
    </location>
</feature>
<dbReference type="Gene3D" id="1.20.1250.20">
    <property type="entry name" value="MFS general substrate transporter like domains"/>
    <property type="match status" value="2"/>
</dbReference>
<evidence type="ECO:0000313" key="9">
    <source>
        <dbReference type="EMBL" id="EJT47598.1"/>
    </source>
</evidence>
<dbReference type="Proteomes" id="UP000002748">
    <property type="component" value="Unassembled WGS sequence"/>
</dbReference>
<keyword evidence="4 7" id="KW-1133">Transmembrane helix</keyword>
<dbReference type="GO" id="GO:0005886">
    <property type="term" value="C:plasma membrane"/>
    <property type="evidence" value="ECO:0007669"/>
    <property type="project" value="TreeGrafter"/>
</dbReference>
<keyword evidence="3 7" id="KW-0812">Transmembrane</keyword>
<sequence length="572" mass="61295">MSERSPLLAAGKGANGVNGHAHREPPREYDSIIPPIPHHCRASEESQRRHHNLAGLSAWRFRLTCLALWSATFLSAFDSTVIATLLADIGSSFGAFHLASWLGTAYLLSLCCFTPIYGRLSDTLGRKNTQLIAVGVFTLGTALCAVAKDMYQLIGFRVLAGLGGGGLTSVGSILLSDLVDLRHRGLYQGYANLLYGLGAALGGPVGGWMADRWGWRFAFSAQVPLLLGSLVLITLFVPGNVGQREEGPWLALLAQIDYLGTALLGVSVGALLLGVSLKTAATKTDGSEFGWTDPLILGLLLAFAVSLVLFLFVEGKYAAQPVLPLGMMARRTPFFVGLANLLMAMAVFSMLYNVPLWFVAVKLQSSSSAGVHLLPYSVLIGFGSLMVGWYMRHAGRYWGIMVFSGSIVFSSCLMLLSWWVGSPDWILWVAQSPAGFGYAGVLTSTLVALMTDVQREGKGEIAVATTMTYMFRTIGQVLGVSFSSALLQASLDGYLGSSSLPADIAELVRKNTGAIRHLPAAQRDIAINGYSYSLHRVFNFNAILAGLTVLALAAVDNVDMPERHDGSDEDSE</sequence>
<feature type="transmembrane region" description="Helical" evidence="7">
    <location>
        <begin position="398"/>
        <end position="419"/>
    </location>
</feature>
<dbReference type="OrthoDB" id="3437016at2759"/>
<dbReference type="GO" id="GO:0012505">
    <property type="term" value="C:endomembrane system"/>
    <property type="evidence" value="ECO:0007669"/>
    <property type="project" value="UniProtKB-SubCell"/>
</dbReference>
<organism evidence="9 10">
    <name type="scientific">Trichosporon asahii var. asahii (strain ATCC 90039 / CBS 2479 / JCM 2466 / KCTC 7840 / NBRC 103889/ NCYC 2677 / UAMH 7654)</name>
    <name type="common">Yeast</name>
    <dbReference type="NCBI Taxonomy" id="1186058"/>
    <lineage>
        <taxon>Eukaryota</taxon>
        <taxon>Fungi</taxon>
        <taxon>Dikarya</taxon>
        <taxon>Basidiomycota</taxon>
        <taxon>Agaricomycotina</taxon>
        <taxon>Tremellomycetes</taxon>
        <taxon>Trichosporonales</taxon>
        <taxon>Trichosporonaceae</taxon>
        <taxon>Trichosporon</taxon>
    </lineage>
</organism>
<evidence type="ECO:0000256" key="2">
    <source>
        <dbReference type="ARBA" id="ARBA00022448"/>
    </source>
</evidence>
<dbReference type="KEGG" id="tasa:A1Q1_03540"/>
<accession>J5QJ32</accession>
<evidence type="ECO:0000256" key="6">
    <source>
        <dbReference type="SAM" id="MobiDB-lite"/>
    </source>
</evidence>
<feature type="transmembrane region" description="Helical" evidence="7">
    <location>
        <begin position="215"/>
        <end position="237"/>
    </location>
</feature>
<keyword evidence="2" id="KW-0813">Transport</keyword>
<evidence type="ECO:0000256" key="3">
    <source>
        <dbReference type="ARBA" id="ARBA00022692"/>
    </source>
</evidence>
<feature type="transmembrane region" description="Helical" evidence="7">
    <location>
        <begin position="66"/>
        <end position="86"/>
    </location>
</feature>
<feature type="transmembrane region" description="Helical" evidence="7">
    <location>
        <begin position="154"/>
        <end position="178"/>
    </location>
</feature>
<feature type="transmembrane region" description="Helical" evidence="7">
    <location>
        <begin position="249"/>
        <end position="275"/>
    </location>
</feature>
<comment type="subcellular location">
    <subcellularLocation>
        <location evidence="1">Endomembrane system</location>
        <topology evidence="1">Multi-pass membrane protein</topology>
    </subcellularLocation>
</comment>
<dbReference type="PANTHER" id="PTHR23501">
    <property type="entry name" value="MAJOR FACILITATOR SUPERFAMILY"/>
    <property type="match status" value="1"/>
</dbReference>
<feature type="transmembrane region" description="Helical" evidence="7">
    <location>
        <begin position="295"/>
        <end position="313"/>
    </location>
</feature>
<dbReference type="EMBL" id="ALBS01000235">
    <property type="protein sequence ID" value="EJT47598.1"/>
    <property type="molecule type" value="Genomic_DNA"/>
</dbReference>
<dbReference type="Pfam" id="PF07690">
    <property type="entry name" value="MFS_1"/>
    <property type="match status" value="1"/>
</dbReference>
<evidence type="ECO:0000313" key="10">
    <source>
        <dbReference type="Proteomes" id="UP000002748"/>
    </source>
</evidence>
<feature type="transmembrane region" description="Helical" evidence="7">
    <location>
        <begin position="425"/>
        <end position="449"/>
    </location>
</feature>
<dbReference type="PROSITE" id="PS50850">
    <property type="entry name" value="MFS"/>
    <property type="match status" value="1"/>
</dbReference>
<evidence type="ECO:0000256" key="7">
    <source>
        <dbReference type="SAM" id="Phobius"/>
    </source>
</evidence>
<dbReference type="HOGENOM" id="CLU_000960_22_3_1"/>
<feature type="transmembrane region" description="Helical" evidence="7">
    <location>
        <begin position="98"/>
        <end position="118"/>
    </location>
</feature>
<protein>
    <submittedName>
        <fullName evidence="9">Multidrug resistance protein fnx1</fullName>
    </submittedName>
</protein>
<evidence type="ECO:0000256" key="5">
    <source>
        <dbReference type="ARBA" id="ARBA00023136"/>
    </source>
</evidence>
<dbReference type="VEuPathDB" id="FungiDB:A1Q1_03540"/>
<keyword evidence="5 7" id="KW-0472">Membrane</keyword>
<feature type="transmembrane region" description="Helical" evidence="7">
    <location>
        <begin position="130"/>
        <end position="148"/>
    </location>
</feature>
<reference evidence="9 10" key="1">
    <citation type="journal article" date="2012" name="Eukaryot. Cell">
        <title>Draft genome sequence of CBS 2479, the standard type strain of Trichosporon asahii.</title>
        <authorList>
            <person name="Yang R.Y."/>
            <person name="Li H.T."/>
            <person name="Zhu H."/>
            <person name="Zhou G.P."/>
            <person name="Wang M."/>
            <person name="Wang L."/>
        </authorList>
    </citation>
    <scope>NUCLEOTIDE SEQUENCE [LARGE SCALE GENOMIC DNA]</scope>
    <source>
        <strain evidence="10">ATCC 90039 / CBS 2479 / JCM 2466 / KCTC 7840 / NCYC 2677 / UAMH 7654</strain>
    </source>
</reference>
<dbReference type="AlphaFoldDB" id="J5QJ32"/>
<evidence type="ECO:0000256" key="1">
    <source>
        <dbReference type="ARBA" id="ARBA00004127"/>
    </source>
</evidence>
<feature type="transmembrane region" description="Helical" evidence="7">
    <location>
        <begin position="334"/>
        <end position="353"/>
    </location>
</feature>
<comment type="caution">
    <text evidence="9">The sequence shown here is derived from an EMBL/GenBank/DDBJ whole genome shotgun (WGS) entry which is preliminary data.</text>
</comment>
<dbReference type="GO" id="GO:0015174">
    <property type="term" value="F:basic amino acid transmembrane transporter activity"/>
    <property type="evidence" value="ECO:0007669"/>
    <property type="project" value="TreeGrafter"/>
</dbReference>
<proteinExistence type="predicted"/>
<dbReference type="SUPFAM" id="SSF103473">
    <property type="entry name" value="MFS general substrate transporter"/>
    <property type="match status" value="2"/>
</dbReference>
<evidence type="ECO:0000256" key="4">
    <source>
        <dbReference type="ARBA" id="ARBA00022989"/>
    </source>
</evidence>
<evidence type="ECO:0000259" key="8">
    <source>
        <dbReference type="PROSITE" id="PS50850"/>
    </source>
</evidence>
<feature type="transmembrane region" description="Helical" evidence="7">
    <location>
        <begin position="190"/>
        <end position="209"/>
    </location>
</feature>
<dbReference type="InterPro" id="IPR020846">
    <property type="entry name" value="MFS_dom"/>
</dbReference>
<gene>
    <name evidence="9" type="ORF">A1Q1_03540</name>
</gene>
<dbReference type="PANTHER" id="PTHR23501:SF191">
    <property type="entry name" value="VACUOLAR BASIC AMINO ACID TRANSPORTER 4"/>
    <property type="match status" value="1"/>
</dbReference>
<dbReference type="InterPro" id="IPR036259">
    <property type="entry name" value="MFS_trans_sf"/>
</dbReference>
<dbReference type="GeneID" id="25987053"/>
<feature type="transmembrane region" description="Helical" evidence="7">
    <location>
        <begin position="373"/>
        <end position="391"/>
    </location>
</feature>
<feature type="transmembrane region" description="Helical" evidence="7">
    <location>
        <begin position="537"/>
        <end position="555"/>
    </location>
</feature>
<feature type="region of interest" description="Disordered" evidence="6">
    <location>
        <begin position="1"/>
        <end position="24"/>
    </location>
</feature>
<dbReference type="GO" id="GO:0000329">
    <property type="term" value="C:fungal-type vacuole membrane"/>
    <property type="evidence" value="ECO:0007669"/>
    <property type="project" value="TreeGrafter"/>
</dbReference>